<evidence type="ECO:0000313" key="24">
    <source>
        <dbReference type="EnsemblMetazoa" id="XP_038051219.1"/>
    </source>
</evidence>
<keyword evidence="11" id="KW-1133">Transmembrane helix</keyword>
<dbReference type="Pfam" id="PF00431">
    <property type="entry name" value="CUB"/>
    <property type="match status" value="4"/>
</dbReference>
<dbReference type="CDD" id="cd04280">
    <property type="entry name" value="ZnMc_astacin_like"/>
    <property type="match status" value="1"/>
</dbReference>
<keyword evidence="8" id="KW-0677">Repeat</keyword>
<dbReference type="EC" id="3.4.24.-" evidence="20"/>
<keyword evidence="15 18" id="KW-1015">Disulfide bond</keyword>
<dbReference type="FunFam" id="2.60.120.290:FF:000013">
    <property type="entry name" value="Membrane frizzled-related protein"/>
    <property type="match status" value="1"/>
</dbReference>
<dbReference type="AlphaFoldDB" id="A0A913ZIL7"/>
<dbReference type="PROSITE" id="PS01180">
    <property type="entry name" value="CUB"/>
    <property type="match status" value="4"/>
</dbReference>
<keyword evidence="25" id="KW-1185">Reference proteome</keyword>
<feature type="binding site" evidence="19">
    <location>
        <position position="270"/>
    </location>
    <ligand>
        <name>Zn(2+)</name>
        <dbReference type="ChEBI" id="CHEBI:29105"/>
        <note>catalytic</note>
    </ligand>
</feature>
<evidence type="ECO:0000256" key="2">
    <source>
        <dbReference type="ARBA" id="ARBA00022536"/>
    </source>
</evidence>
<dbReference type="FunFam" id="2.10.25.10:FF:000240">
    <property type="entry name" value="Vitamin K-dependent protein S"/>
    <property type="match status" value="1"/>
</dbReference>
<keyword evidence="3" id="KW-0254">Endocytosis</keyword>
<sequence length="984" mass="109217">MPSIHRYPVVLRVSRPRVSPALGCVALALAAALLQISNARAAVGLRDTVRDSPGGPGYSVGEIAVHGRRLREGSAGELLGDDEDNVWLASGNSCYDEDVYQKDIIMDSWSHSVQDAFIDSERTSSTMHPDPEDQHENRERRHYRTKKAWRVETERRVRRDLEARSRMRRGATAQEERLWPDGVVPYEIDSDCDEDTKNLVLRSMRHWEEHTCIRFVPRNNETAYVHIIFAGGCCSLVGRTGARQVVSLGPGCDKFSTIIHELGHVIGFWHEQSRPDRDEYVTIYEANISPGDHYNFRRFDHSVINSLDQPYDYDSAMHYGPRTFSRNRERTIIPKKEWAIGQRGGLSVGDILQANLLYRCTRVGACGGTIFKASGQLTSPHYPEPFAPNTTCDWAISVGGDLALKLIFVDIDLPIDENGECSSAHVELRAGQGELGRLIGRFCGNTLPAPVTLASGRAWLRFRAGTSAEFQSRAGFAAKFESVSIENRLTASSGILKSENYPGSFPPNTESVWQITVDEGFIVTLRILELLIPVSSATGCYGDFLKITDGETSQSPLITKICQTQINVGVASSGRSLRIEMHSGHPDRRGNESRPTRFHAQYLQRDVNECRKNNGNCEQACLNMIGTYVCGCQYGYTLADNYRNCTDIDECLDNNGGCSDLCVNTEGAFHCACPEGLYLSPNNKTHCLDENECDDPARNSCQQHCYNTIGGYACACSPGFILAPNGNDCIAIKNCGGSYGGTEGSFFSPELPPVGFNNTLDCVWRIQVDPALTVSFRVELLNWTSDSPCPDYITFLEGQAPSGPQVQICNQGDAQDVYHTSSDLIWIHYRSLWPYEGAFHVDYFTRGRENRSVECGGVLQAGTGMLQSPGYPNAYPNEVHCVWKITGSTIRLHFVTFDLEKEARCSFDFLDIQDGDQEQPQSRHIGRFCGSKMPPKELTSSTGEVFIKFQSDATVRAAGFQVVFEVRQPRVLPASDTVENNTGV</sequence>
<evidence type="ECO:0000256" key="5">
    <source>
        <dbReference type="ARBA" id="ARBA00022692"/>
    </source>
</evidence>
<dbReference type="SMART" id="SM00179">
    <property type="entry name" value="EGF_CA"/>
    <property type="match status" value="3"/>
</dbReference>
<keyword evidence="7" id="KW-0732">Signal</keyword>
<dbReference type="Gene3D" id="2.60.120.290">
    <property type="entry name" value="Spermadhesin, CUB domain"/>
    <property type="match status" value="4"/>
</dbReference>
<keyword evidence="5" id="KW-0812">Transmembrane</keyword>
<dbReference type="InterPro" id="IPR035914">
    <property type="entry name" value="Sperma_CUB_dom_sf"/>
</dbReference>
<evidence type="ECO:0000313" key="25">
    <source>
        <dbReference type="Proteomes" id="UP000887568"/>
    </source>
</evidence>
<dbReference type="Pfam" id="PF07645">
    <property type="entry name" value="EGF_CA"/>
    <property type="match status" value="2"/>
</dbReference>
<dbReference type="CDD" id="cd00041">
    <property type="entry name" value="CUB"/>
    <property type="match status" value="3"/>
</dbReference>
<keyword evidence="16" id="KW-0675">Receptor</keyword>
<keyword evidence="9 19" id="KW-0378">Hydrolase</keyword>
<dbReference type="GO" id="GO:0016020">
    <property type="term" value="C:membrane"/>
    <property type="evidence" value="ECO:0007669"/>
    <property type="project" value="UniProtKB-SubCell"/>
</dbReference>
<dbReference type="OrthoDB" id="431034at2759"/>
<dbReference type="GeneID" id="119724302"/>
<dbReference type="GO" id="GO:0004222">
    <property type="term" value="F:metalloendopeptidase activity"/>
    <property type="evidence" value="ECO:0007669"/>
    <property type="project" value="UniProtKB-UniRule"/>
</dbReference>
<protein>
    <recommendedName>
        <fullName evidence="20">Metalloendopeptidase</fullName>
        <ecNumber evidence="20">3.4.24.-</ecNumber>
    </recommendedName>
</protein>
<evidence type="ECO:0000256" key="14">
    <source>
        <dbReference type="ARBA" id="ARBA00023145"/>
    </source>
</evidence>
<reference evidence="24" key="1">
    <citation type="submission" date="2022-11" db="UniProtKB">
        <authorList>
            <consortium name="EnsemblMetazoa"/>
        </authorList>
    </citation>
    <scope>IDENTIFICATION</scope>
</reference>
<evidence type="ECO:0000256" key="16">
    <source>
        <dbReference type="ARBA" id="ARBA00023170"/>
    </source>
</evidence>
<dbReference type="Pfam" id="PF14670">
    <property type="entry name" value="FXa_inhibition"/>
    <property type="match status" value="1"/>
</dbReference>
<proteinExistence type="predicted"/>
<evidence type="ECO:0000256" key="21">
    <source>
        <dbReference type="SAM" id="MobiDB-lite"/>
    </source>
</evidence>
<dbReference type="SUPFAM" id="SSF57184">
    <property type="entry name" value="Growth factor receptor domain"/>
    <property type="match status" value="1"/>
</dbReference>
<dbReference type="GO" id="GO:0006508">
    <property type="term" value="P:proteolysis"/>
    <property type="evidence" value="ECO:0007669"/>
    <property type="project" value="UniProtKB-KW"/>
</dbReference>
<dbReference type="SUPFAM" id="SSF55486">
    <property type="entry name" value="Metalloproteases ('zincins'), catalytic domain"/>
    <property type="match status" value="1"/>
</dbReference>
<dbReference type="EnsemblMetazoa" id="XM_038195291.1">
    <property type="protein sequence ID" value="XP_038051219.1"/>
    <property type="gene ID" value="LOC119724302"/>
</dbReference>
<feature type="active site" evidence="19">
    <location>
        <position position="261"/>
    </location>
</feature>
<comment type="subcellular location">
    <subcellularLocation>
        <location evidence="1">Membrane</location>
        <topology evidence="1">Single-pass type I membrane protein</topology>
    </subcellularLocation>
</comment>
<dbReference type="Proteomes" id="UP000887568">
    <property type="component" value="Unplaced"/>
</dbReference>
<evidence type="ECO:0000256" key="20">
    <source>
        <dbReference type="RuleBase" id="RU361183"/>
    </source>
</evidence>
<evidence type="ECO:0000256" key="3">
    <source>
        <dbReference type="ARBA" id="ARBA00022583"/>
    </source>
</evidence>
<keyword evidence="12 19" id="KW-0482">Metalloprotease</keyword>
<dbReference type="PANTHER" id="PTHR10127:SF850">
    <property type="entry name" value="METALLOENDOPEPTIDASE"/>
    <property type="match status" value="1"/>
</dbReference>
<feature type="domain" description="CUB" evidence="22">
    <location>
        <begin position="855"/>
        <end position="967"/>
    </location>
</feature>
<feature type="disulfide bond" evidence="18">
    <location>
        <begin position="735"/>
        <end position="762"/>
    </location>
</feature>
<feature type="domain" description="CUB" evidence="22">
    <location>
        <begin position="485"/>
        <end position="605"/>
    </location>
</feature>
<comment type="caution">
    <text evidence="18">Lacks conserved residue(s) required for the propagation of feature annotation.</text>
</comment>
<evidence type="ECO:0000256" key="15">
    <source>
        <dbReference type="ARBA" id="ARBA00023157"/>
    </source>
</evidence>
<dbReference type="InterPro" id="IPR024079">
    <property type="entry name" value="MetalloPept_cat_dom_sf"/>
</dbReference>
<dbReference type="InterPro" id="IPR001881">
    <property type="entry name" value="EGF-like_Ca-bd_dom"/>
</dbReference>
<dbReference type="InterPro" id="IPR000859">
    <property type="entry name" value="CUB_dom"/>
</dbReference>
<evidence type="ECO:0000256" key="4">
    <source>
        <dbReference type="ARBA" id="ARBA00022670"/>
    </source>
</evidence>
<evidence type="ECO:0000256" key="17">
    <source>
        <dbReference type="ARBA" id="ARBA00023180"/>
    </source>
</evidence>
<keyword evidence="4 19" id="KW-0645">Protease</keyword>
<keyword evidence="17" id="KW-0325">Glycoprotein</keyword>
<feature type="binding site" evidence="19">
    <location>
        <position position="260"/>
    </location>
    <ligand>
        <name>Zn(2+)</name>
        <dbReference type="ChEBI" id="CHEBI:29105"/>
        <note>catalytic</note>
    </ligand>
</feature>
<feature type="compositionally biased region" description="Basic and acidic residues" evidence="21">
    <location>
        <begin position="129"/>
        <end position="139"/>
    </location>
</feature>
<dbReference type="GO" id="GO:0006897">
    <property type="term" value="P:endocytosis"/>
    <property type="evidence" value="ECO:0007669"/>
    <property type="project" value="UniProtKB-KW"/>
</dbReference>
<dbReference type="PROSITE" id="PS51864">
    <property type="entry name" value="ASTACIN"/>
    <property type="match status" value="1"/>
</dbReference>
<dbReference type="SMART" id="SM00181">
    <property type="entry name" value="EGF"/>
    <property type="match status" value="3"/>
</dbReference>
<evidence type="ECO:0000256" key="7">
    <source>
        <dbReference type="ARBA" id="ARBA00022729"/>
    </source>
</evidence>
<keyword evidence="13" id="KW-0472">Membrane</keyword>
<dbReference type="InterPro" id="IPR009030">
    <property type="entry name" value="Growth_fac_rcpt_cys_sf"/>
</dbReference>
<dbReference type="CDD" id="cd00054">
    <property type="entry name" value="EGF_CA"/>
    <property type="match status" value="3"/>
</dbReference>
<evidence type="ECO:0000256" key="10">
    <source>
        <dbReference type="ARBA" id="ARBA00022833"/>
    </source>
</evidence>
<dbReference type="InterPro" id="IPR018097">
    <property type="entry name" value="EGF_Ca-bd_CS"/>
</dbReference>
<accession>A0A913ZIL7</accession>
<keyword evidence="6 19" id="KW-0479">Metal-binding</keyword>
<keyword evidence="10 19" id="KW-0862">Zinc</keyword>
<dbReference type="PROSITE" id="PS01187">
    <property type="entry name" value="EGF_CA"/>
    <property type="match status" value="1"/>
</dbReference>
<dbReference type="InterPro" id="IPR006026">
    <property type="entry name" value="Peptidase_Metallo"/>
</dbReference>
<evidence type="ECO:0000256" key="19">
    <source>
        <dbReference type="PROSITE-ProRule" id="PRU01211"/>
    </source>
</evidence>
<dbReference type="OMA" id="NTHCEDV"/>
<name>A0A913ZIL7_PATMI</name>
<dbReference type="GO" id="GO:0005509">
    <property type="term" value="F:calcium ion binding"/>
    <property type="evidence" value="ECO:0007669"/>
    <property type="project" value="InterPro"/>
</dbReference>
<keyword evidence="14" id="KW-0865">Zymogen</keyword>
<evidence type="ECO:0000256" key="6">
    <source>
        <dbReference type="ARBA" id="ARBA00022723"/>
    </source>
</evidence>
<dbReference type="FunFam" id="2.10.25.10:FF:000009">
    <property type="entry name" value="Low-density lipoprotein receptor isoform 1"/>
    <property type="match status" value="1"/>
</dbReference>
<feature type="region of interest" description="Disordered" evidence="21">
    <location>
        <begin position="122"/>
        <end position="141"/>
    </location>
</feature>
<feature type="domain" description="Peptidase M12A" evidence="23">
    <location>
        <begin position="170"/>
        <end position="361"/>
    </location>
</feature>
<evidence type="ECO:0000256" key="1">
    <source>
        <dbReference type="ARBA" id="ARBA00004479"/>
    </source>
</evidence>
<dbReference type="Pfam" id="PF01400">
    <property type="entry name" value="Astacin"/>
    <property type="match status" value="1"/>
</dbReference>
<dbReference type="SMART" id="SM00042">
    <property type="entry name" value="CUB"/>
    <property type="match status" value="4"/>
</dbReference>
<evidence type="ECO:0000256" key="18">
    <source>
        <dbReference type="PROSITE-ProRule" id="PRU00059"/>
    </source>
</evidence>
<dbReference type="Gene3D" id="3.40.390.10">
    <property type="entry name" value="Collagenase (Catalytic Domain)"/>
    <property type="match status" value="1"/>
</dbReference>
<feature type="domain" description="CUB" evidence="22">
    <location>
        <begin position="735"/>
        <end position="846"/>
    </location>
</feature>
<organism evidence="24 25">
    <name type="scientific">Patiria miniata</name>
    <name type="common">Bat star</name>
    <name type="synonym">Asterina miniata</name>
    <dbReference type="NCBI Taxonomy" id="46514"/>
    <lineage>
        <taxon>Eukaryota</taxon>
        <taxon>Metazoa</taxon>
        <taxon>Echinodermata</taxon>
        <taxon>Eleutherozoa</taxon>
        <taxon>Asterozoa</taxon>
        <taxon>Asteroidea</taxon>
        <taxon>Valvatacea</taxon>
        <taxon>Valvatida</taxon>
        <taxon>Asterinidae</taxon>
        <taxon>Patiria</taxon>
    </lineage>
</organism>
<feature type="binding site" evidence="19">
    <location>
        <position position="264"/>
    </location>
    <ligand>
        <name>Zn(2+)</name>
        <dbReference type="ChEBI" id="CHEBI:29105"/>
        <note>catalytic</note>
    </ligand>
</feature>
<dbReference type="InterPro" id="IPR000742">
    <property type="entry name" value="EGF"/>
</dbReference>
<dbReference type="InterPro" id="IPR049883">
    <property type="entry name" value="NOTCH1_EGF-like"/>
</dbReference>
<evidence type="ECO:0000256" key="12">
    <source>
        <dbReference type="ARBA" id="ARBA00023049"/>
    </source>
</evidence>
<feature type="domain" description="CUB" evidence="22">
    <location>
        <begin position="366"/>
        <end position="483"/>
    </location>
</feature>
<comment type="cofactor">
    <cofactor evidence="19 20">
        <name>Zn(2+)</name>
        <dbReference type="ChEBI" id="CHEBI:29105"/>
    </cofactor>
    <text evidence="19 20">Binds 1 zinc ion per subunit.</text>
</comment>
<dbReference type="SMART" id="SM00235">
    <property type="entry name" value="ZnMc"/>
    <property type="match status" value="1"/>
</dbReference>
<dbReference type="SUPFAM" id="SSF49854">
    <property type="entry name" value="Spermadhesin, CUB domain"/>
    <property type="match status" value="4"/>
</dbReference>
<evidence type="ECO:0000256" key="8">
    <source>
        <dbReference type="ARBA" id="ARBA00022737"/>
    </source>
</evidence>
<dbReference type="PANTHER" id="PTHR10127">
    <property type="entry name" value="DISCOIDIN, CUB, EGF, LAMININ , AND ZINC METALLOPROTEASE DOMAIN CONTAINING"/>
    <property type="match status" value="1"/>
</dbReference>
<dbReference type="PROSITE" id="PS01186">
    <property type="entry name" value="EGF_2"/>
    <property type="match status" value="2"/>
</dbReference>
<evidence type="ECO:0000259" key="22">
    <source>
        <dbReference type="PROSITE" id="PS01180"/>
    </source>
</evidence>
<evidence type="ECO:0000256" key="13">
    <source>
        <dbReference type="ARBA" id="ARBA00023136"/>
    </source>
</evidence>
<evidence type="ECO:0000256" key="9">
    <source>
        <dbReference type="ARBA" id="ARBA00022801"/>
    </source>
</evidence>
<evidence type="ECO:0000256" key="11">
    <source>
        <dbReference type="ARBA" id="ARBA00022989"/>
    </source>
</evidence>
<dbReference type="Gene3D" id="2.10.25.10">
    <property type="entry name" value="Laminin"/>
    <property type="match status" value="3"/>
</dbReference>
<dbReference type="InterPro" id="IPR034035">
    <property type="entry name" value="Astacin-like_dom"/>
</dbReference>
<dbReference type="RefSeq" id="XP_038051219.1">
    <property type="nucleotide sequence ID" value="XM_038195291.1"/>
</dbReference>
<dbReference type="GO" id="GO:0008270">
    <property type="term" value="F:zinc ion binding"/>
    <property type="evidence" value="ECO:0007669"/>
    <property type="project" value="UniProtKB-UniRule"/>
</dbReference>
<dbReference type="InterPro" id="IPR001506">
    <property type="entry name" value="Peptidase_M12A"/>
</dbReference>
<dbReference type="PRINTS" id="PR00480">
    <property type="entry name" value="ASTACIN"/>
</dbReference>
<evidence type="ECO:0000259" key="23">
    <source>
        <dbReference type="PROSITE" id="PS51864"/>
    </source>
</evidence>
<dbReference type="FunFam" id="3.40.390.10:FF:000015">
    <property type="entry name" value="Meprin A subunit"/>
    <property type="match status" value="1"/>
</dbReference>
<keyword evidence="2" id="KW-0245">EGF-like domain</keyword>